<protein>
    <submittedName>
        <fullName evidence="2">Variable surface protein</fullName>
    </submittedName>
</protein>
<dbReference type="RefSeq" id="XP_028547184.1">
    <property type="nucleotide sequence ID" value="XM_028691383.1"/>
</dbReference>
<name>A0A1Y1JT12_PLAGO</name>
<feature type="transmembrane region" description="Helical" evidence="1">
    <location>
        <begin position="264"/>
        <end position="283"/>
    </location>
</feature>
<evidence type="ECO:0000256" key="1">
    <source>
        <dbReference type="SAM" id="Phobius"/>
    </source>
</evidence>
<organism evidence="2 3">
    <name type="scientific">Plasmodium gonderi</name>
    <dbReference type="NCBI Taxonomy" id="77519"/>
    <lineage>
        <taxon>Eukaryota</taxon>
        <taxon>Sar</taxon>
        <taxon>Alveolata</taxon>
        <taxon>Apicomplexa</taxon>
        <taxon>Aconoidasida</taxon>
        <taxon>Haemosporida</taxon>
        <taxon>Plasmodiidae</taxon>
        <taxon>Plasmodium</taxon>
        <taxon>Plasmodium (Plasmodium)</taxon>
    </lineage>
</organism>
<dbReference type="EMBL" id="BDQF01000491">
    <property type="protein sequence ID" value="GAW84595.1"/>
    <property type="molecule type" value="Genomic_DNA"/>
</dbReference>
<evidence type="ECO:0000313" key="2">
    <source>
        <dbReference type="EMBL" id="GAW84595.1"/>
    </source>
</evidence>
<comment type="caution">
    <text evidence="2">The sequence shown here is derived from an EMBL/GenBank/DDBJ whole genome shotgun (WGS) entry which is preliminary data.</text>
</comment>
<accession>A0A1Y1JT12</accession>
<proteinExistence type="predicted"/>
<gene>
    <name evidence="2" type="ORF">PGO_003895</name>
</gene>
<keyword evidence="1" id="KW-1133">Transmembrane helix</keyword>
<keyword evidence="3" id="KW-1185">Reference proteome</keyword>
<evidence type="ECO:0000313" key="3">
    <source>
        <dbReference type="Proteomes" id="UP000195521"/>
    </source>
</evidence>
<dbReference type="AlphaFoldDB" id="A0A1Y1JT12"/>
<sequence>MDYSTEVVKEADFSGMFPRLSHEFYIISREKLGDPLDNRLSHACKNFCNVVKNNYNFNVNCINLGRFLNFINRSSDDNHKKHSCRYFFYKLKLELKQKSIECGEIRSCYGTLINILRNELFLNGTYTCSQYIADLDDEAFPIFNKLDLISDYTYKLILGDTCWEDIKYDKYIKELTSSKYMEDKHFYDAFETVFNDYKKYCPRSNAWLPPFAPKKKEESIMKPTLSETPTSDILENILYEGPGNMVLERTSSKQMSAIGVDSEVISGLFITLFLIISILFILYKYTNYYSVLQLWIRKVKTCSTKNILNMMISFERERNNSVYDRLKIAYNIEDYQ</sequence>
<keyword evidence="1" id="KW-0812">Transmembrane</keyword>
<reference evidence="3" key="1">
    <citation type="submission" date="2017-04" db="EMBL/GenBank/DDBJ databases">
        <title>Plasmodium gonderi genome.</title>
        <authorList>
            <person name="Arisue N."/>
            <person name="Honma H."/>
            <person name="Kawai S."/>
            <person name="Tougan T."/>
            <person name="Tanabe K."/>
            <person name="Horii T."/>
        </authorList>
    </citation>
    <scope>NUCLEOTIDE SEQUENCE [LARGE SCALE GENOMIC DNA]</scope>
    <source>
        <strain evidence="3">ATCC 30045</strain>
    </source>
</reference>
<dbReference type="Proteomes" id="UP000195521">
    <property type="component" value="Unassembled WGS sequence"/>
</dbReference>
<dbReference type="GeneID" id="39745403"/>
<keyword evidence="1" id="KW-0472">Membrane</keyword>